<name>A0A4U0UIL3_9PEZI</name>
<dbReference type="Gene3D" id="3.30.70.100">
    <property type="match status" value="2"/>
</dbReference>
<gene>
    <name evidence="1" type="ORF">B0A54_12150</name>
</gene>
<dbReference type="STRING" id="329885.A0A4U0UIL3"/>
<dbReference type="Proteomes" id="UP000310066">
    <property type="component" value="Unassembled WGS sequence"/>
</dbReference>
<evidence type="ECO:0000313" key="2">
    <source>
        <dbReference type="Proteomes" id="UP000310066"/>
    </source>
</evidence>
<dbReference type="OrthoDB" id="3830579at2759"/>
<proteinExistence type="predicted"/>
<sequence length="238" mass="26172">MPITEVVLCPLVPGSDICGSHEAASAALRDTVDGLHRCSGCQQFIAGMQLENVDMMEAFITWESLEKYHEFRKTPDHGLVVANLIKLRIQPVTPYHVEFRPFTAFMRATEAPVTEVATFYFDGSAPTGVLDRFTRFRKVLNKQHVSGVLGAAAGLSHEELESEGVKGTAAVLLIGWESVDAHMAFQKTELFKDSVGLLPVTEAKRVDMVRPNIKIELGSSFANVGLLSQHHTSFAAFR</sequence>
<protein>
    <recommendedName>
        <fullName evidence="3">ABM domain-containing protein</fullName>
    </recommendedName>
</protein>
<organism evidence="1 2">
    <name type="scientific">Friedmanniomyces endolithicus</name>
    <dbReference type="NCBI Taxonomy" id="329885"/>
    <lineage>
        <taxon>Eukaryota</taxon>
        <taxon>Fungi</taxon>
        <taxon>Dikarya</taxon>
        <taxon>Ascomycota</taxon>
        <taxon>Pezizomycotina</taxon>
        <taxon>Dothideomycetes</taxon>
        <taxon>Dothideomycetidae</taxon>
        <taxon>Mycosphaerellales</taxon>
        <taxon>Teratosphaeriaceae</taxon>
        <taxon>Friedmanniomyces</taxon>
    </lineage>
</organism>
<reference evidence="1 2" key="1">
    <citation type="submission" date="2017-03" db="EMBL/GenBank/DDBJ databases">
        <title>Genomes of endolithic fungi from Antarctica.</title>
        <authorList>
            <person name="Coleine C."/>
            <person name="Masonjones S."/>
            <person name="Stajich J.E."/>
        </authorList>
    </citation>
    <scope>NUCLEOTIDE SEQUENCE [LARGE SCALE GENOMIC DNA]</scope>
    <source>
        <strain evidence="1 2">CCFEE 5311</strain>
    </source>
</reference>
<evidence type="ECO:0000313" key="1">
    <source>
        <dbReference type="EMBL" id="TKA35490.1"/>
    </source>
</evidence>
<evidence type="ECO:0008006" key="3">
    <source>
        <dbReference type="Google" id="ProtNLM"/>
    </source>
</evidence>
<dbReference type="EMBL" id="NAJP01000069">
    <property type="protein sequence ID" value="TKA35490.1"/>
    <property type="molecule type" value="Genomic_DNA"/>
</dbReference>
<accession>A0A4U0UIL3</accession>
<dbReference type="AlphaFoldDB" id="A0A4U0UIL3"/>
<comment type="caution">
    <text evidence="1">The sequence shown here is derived from an EMBL/GenBank/DDBJ whole genome shotgun (WGS) entry which is preliminary data.</text>
</comment>